<evidence type="ECO:0000256" key="1">
    <source>
        <dbReference type="SAM" id="MobiDB-lite"/>
    </source>
</evidence>
<feature type="region of interest" description="Disordered" evidence="1">
    <location>
        <begin position="29"/>
        <end position="50"/>
    </location>
</feature>
<name>K2QQ61_MACPH</name>
<gene>
    <name evidence="2" type="ORF">MPH_10854</name>
</gene>
<dbReference type="VEuPathDB" id="FungiDB:MPH_10854"/>
<sequence length="143" mass="15724">MRDSCVSKLHRDRPPMYVLLSGVRQAAAAEDGSWPADDGHDHGDAKSEGRTDNFAVTRILVAERERTVISDCWGNPLRSLFREGDLRSALETDNGQRNAIHGCRSYLKEFEAAPEGIEGRRQWICKVGAVGGRACAQATGDRV</sequence>
<protein>
    <submittedName>
        <fullName evidence="2">Uncharacterized protein</fullName>
    </submittedName>
</protein>
<comment type="caution">
    <text evidence="2">The sequence shown here is derived from an EMBL/GenBank/DDBJ whole genome shotgun (WGS) entry which is preliminary data.</text>
</comment>
<evidence type="ECO:0000313" key="3">
    <source>
        <dbReference type="Proteomes" id="UP000007129"/>
    </source>
</evidence>
<dbReference type="AlphaFoldDB" id="K2QQ61"/>
<dbReference type="EMBL" id="AHHD01000461">
    <property type="protein sequence ID" value="EKG12031.1"/>
    <property type="molecule type" value="Genomic_DNA"/>
</dbReference>
<accession>K2QQ61</accession>
<dbReference type="InParanoid" id="K2QQ61"/>
<reference evidence="2 3" key="1">
    <citation type="journal article" date="2012" name="BMC Genomics">
        <title>Tools to kill: Genome of one of the most destructive plant pathogenic fungi Macrophomina phaseolina.</title>
        <authorList>
            <person name="Islam M.S."/>
            <person name="Haque M.S."/>
            <person name="Islam M.M."/>
            <person name="Emdad E.M."/>
            <person name="Halim A."/>
            <person name="Hossen Q.M.M."/>
            <person name="Hossain M.Z."/>
            <person name="Ahmed B."/>
            <person name="Rahim S."/>
            <person name="Rahman M.S."/>
            <person name="Alam M.M."/>
            <person name="Hou S."/>
            <person name="Wan X."/>
            <person name="Saito J.A."/>
            <person name="Alam M."/>
        </authorList>
    </citation>
    <scope>NUCLEOTIDE SEQUENCE [LARGE SCALE GENOMIC DNA]</scope>
    <source>
        <strain evidence="2 3">MS6</strain>
    </source>
</reference>
<evidence type="ECO:0000313" key="2">
    <source>
        <dbReference type="EMBL" id="EKG12031.1"/>
    </source>
</evidence>
<proteinExistence type="predicted"/>
<dbReference type="HOGENOM" id="CLU_1806541_0_0_1"/>
<organism evidence="2 3">
    <name type="scientific">Macrophomina phaseolina (strain MS6)</name>
    <name type="common">Charcoal rot fungus</name>
    <dbReference type="NCBI Taxonomy" id="1126212"/>
    <lineage>
        <taxon>Eukaryota</taxon>
        <taxon>Fungi</taxon>
        <taxon>Dikarya</taxon>
        <taxon>Ascomycota</taxon>
        <taxon>Pezizomycotina</taxon>
        <taxon>Dothideomycetes</taxon>
        <taxon>Dothideomycetes incertae sedis</taxon>
        <taxon>Botryosphaeriales</taxon>
        <taxon>Botryosphaeriaceae</taxon>
        <taxon>Macrophomina</taxon>
    </lineage>
</organism>
<feature type="compositionally biased region" description="Basic and acidic residues" evidence="1">
    <location>
        <begin position="37"/>
        <end position="50"/>
    </location>
</feature>
<dbReference type="Proteomes" id="UP000007129">
    <property type="component" value="Unassembled WGS sequence"/>
</dbReference>